<dbReference type="AlphaFoldDB" id="A0ABD4A4X2"/>
<feature type="region of interest" description="Disordered" evidence="1">
    <location>
        <begin position="1"/>
        <end position="42"/>
    </location>
</feature>
<evidence type="ECO:0000256" key="1">
    <source>
        <dbReference type="SAM" id="MobiDB-lite"/>
    </source>
</evidence>
<sequence length="42" mass="4767">MVKDDHNHNDSGSKYHETHAGQLPDYGGNSKEEKLLKTTKKK</sequence>
<accession>A0ABD4A4X2</accession>
<protein>
    <submittedName>
        <fullName evidence="2">Uncharacterized protein</fullName>
    </submittedName>
</protein>
<evidence type="ECO:0000313" key="3">
    <source>
        <dbReference type="Proteomes" id="UP000032076"/>
    </source>
</evidence>
<dbReference type="Proteomes" id="UP000032076">
    <property type="component" value="Unassembled WGS sequence"/>
</dbReference>
<comment type="caution">
    <text evidence="2">The sequence shown here is derived from an EMBL/GenBank/DDBJ whole genome shotgun (WGS) entry which is preliminary data.</text>
</comment>
<proteinExistence type="predicted"/>
<dbReference type="GeneID" id="92960819"/>
<evidence type="ECO:0000313" key="2">
    <source>
        <dbReference type="EMBL" id="KIO71830.1"/>
    </source>
</evidence>
<organism evidence="2 3">
    <name type="scientific">Caldibacillus thermoamylovorans</name>
    <dbReference type="NCBI Taxonomy" id="35841"/>
    <lineage>
        <taxon>Bacteria</taxon>
        <taxon>Bacillati</taxon>
        <taxon>Bacillota</taxon>
        <taxon>Bacilli</taxon>
        <taxon>Bacillales</taxon>
        <taxon>Bacillaceae</taxon>
        <taxon>Caldibacillus</taxon>
    </lineage>
</organism>
<name>A0ABD4A4X2_9BACI</name>
<feature type="compositionally biased region" description="Basic and acidic residues" evidence="1">
    <location>
        <begin position="1"/>
        <end position="19"/>
    </location>
</feature>
<reference evidence="2 3" key="1">
    <citation type="submission" date="2015-01" db="EMBL/GenBank/DDBJ databases">
        <title>Draft Genome Sequences of Four Bacillus thermoamylovorans Strains, Isolated From Food Products.</title>
        <authorList>
            <person name="Krawcyk A.O."/>
            <person name="Berendsen E.M."/>
            <person name="Eijlander R.T."/>
            <person name="de Jong A."/>
            <person name="Wells-Bennik M."/>
            <person name="Kuipers O.P."/>
        </authorList>
    </citation>
    <scope>NUCLEOTIDE SEQUENCE [LARGE SCALE GENOMIC DNA]</scope>
    <source>
        <strain evidence="2 3">B4167</strain>
    </source>
</reference>
<dbReference type="RefSeq" id="WP_255602025.1">
    <property type="nucleotide sequence ID" value="NZ_CCRF01000047.1"/>
</dbReference>
<gene>
    <name evidence="2" type="ORF">B4167_3299</name>
</gene>
<dbReference type="EMBL" id="JXLU01000115">
    <property type="protein sequence ID" value="KIO71830.1"/>
    <property type="molecule type" value="Genomic_DNA"/>
</dbReference>